<dbReference type="KEGG" id="vg:60321163"/>
<accession>A0A386KCT0</accession>
<dbReference type="RefSeq" id="YP_009949737.1">
    <property type="nucleotide sequence ID" value="NC_051583.1"/>
</dbReference>
<gene>
    <name evidence="1" type="primary">74</name>
    <name evidence="1" type="ORF">SEA_SAGUARO_74</name>
</gene>
<proteinExistence type="predicted"/>
<reference evidence="1 2" key="1">
    <citation type="submission" date="2018-08" db="EMBL/GenBank/DDBJ databases">
        <authorList>
            <person name="Washington J.M."/>
            <person name="Garlena R.A."/>
            <person name="Russell D.A."/>
            <person name="Pope W.H."/>
            <person name="Jacobs-Sera D."/>
            <person name="Hatfull G.F."/>
        </authorList>
    </citation>
    <scope>NUCLEOTIDE SEQUENCE [LARGE SCALE GENOMIC DNA]</scope>
</reference>
<organism evidence="1 2">
    <name type="scientific">Mycobacterium phage Saguaro</name>
    <dbReference type="NCBI Taxonomy" id="2315616"/>
    <lineage>
        <taxon>Viruses</taxon>
        <taxon>Duplodnaviria</taxon>
        <taxon>Heunggongvirae</taxon>
        <taxon>Uroviricota</taxon>
        <taxon>Caudoviricetes</taxon>
        <taxon>Bclasvirinae</taxon>
        <taxon>Saguarovirus</taxon>
        <taxon>Saguarovirus saguaro</taxon>
    </lineage>
</organism>
<dbReference type="EMBL" id="MH744423">
    <property type="protein sequence ID" value="AYD82066.1"/>
    <property type="molecule type" value="Genomic_DNA"/>
</dbReference>
<keyword evidence="2" id="KW-1185">Reference proteome</keyword>
<name>A0A386KCT0_9CAUD</name>
<evidence type="ECO:0000313" key="2">
    <source>
        <dbReference type="Proteomes" id="UP000269292"/>
    </source>
</evidence>
<sequence>MRVANTVAVVAALLVGIVAPMPVWWMPTVIVVAALYGVQVVVMALAESTQGDVPMDVGPLKGVEDMAGRTYCVEAGVNAALAGHAAWCQGCNQLRYRRDMAWALDLYRCRMCLADNPVIRDSAAASGA</sequence>
<protein>
    <submittedName>
        <fullName evidence="1">Membrane protein</fullName>
    </submittedName>
</protein>
<dbReference type="GeneID" id="60321163"/>
<evidence type="ECO:0000313" key="1">
    <source>
        <dbReference type="EMBL" id="AYD82066.1"/>
    </source>
</evidence>
<dbReference type="Proteomes" id="UP000269292">
    <property type="component" value="Segment"/>
</dbReference>